<dbReference type="SMART" id="SM00651">
    <property type="entry name" value="Sm"/>
    <property type="match status" value="1"/>
</dbReference>
<accession>A0A2R5LP17</accession>
<dbReference type="Pfam" id="PF01423">
    <property type="entry name" value="LSM"/>
    <property type="match status" value="1"/>
</dbReference>
<dbReference type="GO" id="GO:0016604">
    <property type="term" value="C:nuclear body"/>
    <property type="evidence" value="ECO:0007669"/>
    <property type="project" value="TreeGrafter"/>
</dbReference>
<dbReference type="InterPro" id="IPR052840">
    <property type="entry name" value="U7_snRNA_Sm-like"/>
</dbReference>
<protein>
    <submittedName>
        <fullName evidence="4">Putative small nuclear ribonucleoprotein smd1</fullName>
    </submittedName>
</protein>
<feature type="compositionally biased region" description="Basic residues" evidence="1">
    <location>
        <begin position="107"/>
        <end position="120"/>
    </location>
</feature>
<dbReference type="AlphaFoldDB" id="A0A2R5LP17"/>
<dbReference type="SUPFAM" id="SSF50182">
    <property type="entry name" value="Sm-like ribonucleoproteins"/>
    <property type="match status" value="1"/>
</dbReference>
<keyword evidence="4" id="KW-0687">Ribonucleoprotein</keyword>
<feature type="signal peptide" evidence="2">
    <location>
        <begin position="1"/>
        <end position="23"/>
    </location>
</feature>
<dbReference type="GO" id="GO:1990904">
    <property type="term" value="C:ribonucleoprotein complex"/>
    <property type="evidence" value="ECO:0007669"/>
    <property type="project" value="UniProtKB-KW"/>
</dbReference>
<organism evidence="4">
    <name type="scientific">Ornithodoros turicata</name>
    <dbReference type="NCBI Taxonomy" id="34597"/>
    <lineage>
        <taxon>Eukaryota</taxon>
        <taxon>Metazoa</taxon>
        <taxon>Ecdysozoa</taxon>
        <taxon>Arthropoda</taxon>
        <taxon>Chelicerata</taxon>
        <taxon>Arachnida</taxon>
        <taxon>Acari</taxon>
        <taxon>Parasitiformes</taxon>
        <taxon>Ixodida</taxon>
        <taxon>Ixodoidea</taxon>
        <taxon>Argasidae</taxon>
        <taxon>Ornithodorinae</taxon>
        <taxon>Ornithodoros</taxon>
    </lineage>
</organism>
<evidence type="ECO:0000256" key="1">
    <source>
        <dbReference type="SAM" id="MobiDB-lite"/>
    </source>
</evidence>
<keyword evidence="2" id="KW-0732">Signal</keyword>
<dbReference type="PANTHER" id="PTHR21196">
    <property type="entry name" value="U7 SNRNA-ASSOCIATED SM-LIKE PROTEIN LSM10"/>
    <property type="match status" value="1"/>
</dbReference>
<reference evidence="4" key="1">
    <citation type="submission" date="2018-03" db="EMBL/GenBank/DDBJ databases">
        <title>The relapsing fever spirochete Borrelia turicatae persists in the highly oxidative environment of its soft-bodied tick vector.</title>
        <authorList>
            <person name="Bourret T.J."/>
            <person name="Boyle W.K."/>
            <person name="Valenzuela J.G."/>
            <person name="Oliveira F."/>
            <person name="Lopez J.E."/>
        </authorList>
    </citation>
    <scope>NUCLEOTIDE SEQUENCE</scope>
    <source>
        <strain evidence="4">Kansas strain/isolate</strain>
        <tissue evidence="4">Salivary glands</tissue>
    </source>
</reference>
<evidence type="ECO:0000256" key="2">
    <source>
        <dbReference type="SAM" id="SignalP"/>
    </source>
</evidence>
<dbReference type="CDD" id="cd01733">
    <property type="entry name" value="LSm10"/>
    <property type="match status" value="1"/>
</dbReference>
<feature type="compositionally biased region" description="Basic and acidic residues" evidence="1">
    <location>
        <begin position="121"/>
        <end position="134"/>
    </location>
</feature>
<sequence>MATPKERALSSKCLVVLLQSLVGMETTVELRNECIVQGKIESVDCYMNVDMTDARLTTPNSEEGHQMEQFFVQGQQIRYVHIPDEVDVGATIAKGLSRLVREEPKKVTTRRRPMPRSKSTKSRERERSLQKLKS</sequence>
<dbReference type="GO" id="GO:0071254">
    <property type="term" value="C:cytoplasmic U snRNP body"/>
    <property type="evidence" value="ECO:0007669"/>
    <property type="project" value="TreeGrafter"/>
</dbReference>
<dbReference type="GO" id="GO:0006398">
    <property type="term" value="P:mRNA 3'-end processing by stem-loop binding and cleavage"/>
    <property type="evidence" value="ECO:0007669"/>
    <property type="project" value="TreeGrafter"/>
</dbReference>
<feature type="domain" description="Sm" evidence="3">
    <location>
        <begin position="13"/>
        <end position="86"/>
    </location>
</feature>
<evidence type="ECO:0000313" key="4">
    <source>
        <dbReference type="EMBL" id="MBY11229.1"/>
    </source>
</evidence>
<dbReference type="PROSITE" id="PS52002">
    <property type="entry name" value="SM"/>
    <property type="match status" value="1"/>
</dbReference>
<evidence type="ECO:0000259" key="3">
    <source>
        <dbReference type="PROSITE" id="PS52002"/>
    </source>
</evidence>
<name>A0A2R5LP17_9ACAR</name>
<dbReference type="InterPro" id="IPR047575">
    <property type="entry name" value="Sm"/>
</dbReference>
<dbReference type="InterPro" id="IPR001163">
    <property type="entry name" value="Sm_dom_euk/arc"/>
</dbReference>
<proteinExistence type="predicted"/>
<feature type="region of interest" description="Disordered" evidence="1">
    <location>
        <begin position="102"/>
        <end position="134"/>
    </location>
</feature>
<dbReference type="EMBL" id="GGLE01007103">
    <property type="protein sequence ID" value="MBY11229.1"/>
    <property type="molecule type" value="Transcribed_RNA"/>
</dbReference>
<feature type="chain" id="PRO_5015324482" evidence="2">
    <location>
        <begin position="24"/>
        <end position="134"/>
    </location>
</feature>
<dbReference type="InterPro" id="IPR010920">
    <property type="entry name" value="LSM_dom_sf"/>
</dbReference>
<dbReference type="GO" id="GO:0071209">
    <property type="term" value="F:U7 snRNA binding"/>
    <property type="evidence" value="ECO:0007669"/>
    <property type="project" value="TreeGrafter"/>
</dbReference>
<dbReference type="GO" id="GO:0071208">
    <property type="term" value="F:histone pre-mRNA DCP binding"/>
    <property type="evidence" value="ECO:0007669"/>
    <property type="project" value="TreeGrafter"/>
</dbReference>
<dbReference type="PANTHER" id="PTHR21196:SF1">
    <property type="entry name" value="U7 SNRNA-ASSOCIATED SM-LIKE PROTEIN LSM10"/>
    <property type="match status" value="1"/>
</dbReference>
<dbReference type="Gene3D" id="2.30.30.100">
    <property type="match status" value="1"/>
</dbReference>